<evidence type="ECO:0000256" key="8">
    <source>
        <dbReference type="ARBA" id="ARBA00023254"/>
    </source>
</evidence>
<keyword evidence="6 10" id="KW-0479">Metal-binding</keyword>
<dbReference type="FunFam" id="2.30.30.870:FF:000001">
    <property type="entry name" value="Protein pelota homolog"/>
    <property type="match status" value="1"/>
</dbReference>
<dbReference type="Gene3D" id="3.30.420.60">
    <property type="entry name" value="eRF1 domain 2"/>
    <property type="match status" value="1"/>
</dbReference>
<dbReference type="SMR" id="A0A1I7RQR5"/>
<dbReference type="WBParaSite" id="BXY_0306000.1">
    <property type="protein sequence ID" value="BXY_0306000.1"/>
    <property type="gene ID" value="BXY_0306000"/>
</dbReference>
<comment type="function">
    <text evidence="10">Component of the Pelota-HBS1L complex, a complex that recognizes stalled ribosomes and triggers the No-Go Decay (NGD) pathway. In the Pelota-HBS1L complex, pelo recognizes ribosomes stalled at the 3' end of an mRNA and engages stalled ribosomes by destabilizing mRNA in the mRNA channel.</text>
</comment>
<dbReference type="SUPFAM" id="SSF53137">
    <property type="entry name" value="Translational machinery components"/>
    <property type="match status" value="1"/>
</dbReference>
<dbReference type="Gene3D" id="2.30.30.870">
    <property type="entry name" value="Pelota, domain A"/>
    <property type="match status" value="1"/>
</dbReference>
<evidence type="ECO:0000256" key="5">
    <source>
        <dbReference type="ARBA" id="ARBA00022618"/>
    </source>
</evidence>
<dbReference type="GO" id="GO:0046872">
    <property type="term" value="F:metal ion binding"/>
    <property type="evidence" value="ECO:0007669"/>
    <property type="project" value="UniProtKB-KW"/>
</dbReference>
<feature type="domain" description="eRF1/Pelota-like N-terminal" evidence="11">
    <location>
        <begin position="1"/>
        <end position="130"/>
    </location>
</feature>
<keyword evidence="4 10" id="KW-0963">Cytoplasm</keyword>
<evidence type="ECO:0000256" key="7">
    <source>
        <dbReference type="ARBA" id="ARBA00022776"/>
    </source>
</evidence>
<dbReference type="Pfam" id="PF26356">
    <property type="entry name" value="Pelota_N"/>
    <property type="match status" value="1"/>
</dbReference>
<dbReference type="FunFam" id="3.30.1330.30:FF:000008">
    <property type="entry name" value="Protein pelota homolog"/>
    <property type="match status" value="1"/>
</dbReference>
<dbReference type="GO" id="GO:0070651">
    <property type="term" value="P:nonfunctional rRNA decay"/>
    <property type="evidence" value="ECO:0007669"/>
    <property type="project" value="TreeGrafter"/>
</dbReference>
<dbReference type="GO" id="GO:0005737">
    <property type="term" value="C:cytoplasm"/>
    <property type="evidence" value="ECO:0007669"/>
    <property type="project" value="UniProtKB-SubCell"/>
</dbReference>
<evidence type="ECO:0000256" key="6">
    <source>
        <dbReference type="ARBA" id="ARBA00022723"/>
    </source>
</evidence>
<evidence type="ECO:0000313" key="16">
    <source>
        <dbReference type="WBParaSite" id="BXY_0306000.1"/>
    </source>
</evidence>
<dbReference type="InterPro" id="IPR042226">
    <property type="entry name" value="eFR1_2_sf"/>
</dbReference>
<dbReference type="InterPro" id="IPR004405">
    <property type="entry name" value="TF_pelota"/>
</dbReference>
<dbReference type="Proteomes" id="UP000659654">
    <property type="component" value="Unassembled WGS sequence"/>
</dbReference>
<evidence type="ECO:0000256" key="10">
    <source>
        <dbReference type="RuleBase" id="RU362019"/>
    </source>
</evidence>
<evidence type="ECO:0000256" key="4">
    <source>
        <dbReference type="ARBA" id="ARBA00022490"/>
    </source>
</evidence>
<protein>
    <recommendedName>
        <fullName evidence="10">Protein pelota homolog</fullName>
    </recommendedName>
</protein>
<dbReference type="InterPro" id="IPR029064">
    <property type="entry name" value="Ribosomal_eL30-like_sf"/>
</dbReference>
<dbReference type="PANTHER" id="PTHR10853:SF0">
    <property type="entry name" value="PROTEIN PELOTA HOMOLOG"/>
    <property type="match status" value="1"/>
</dbReference>
<name>A0A1I7RQR5_BURXY</name>
<dbReference type="GO" id="GO:0071025">
    <property type="term" value="P:RNA surveillance"/>
    <property type="evidence" value="ECO:0007669"/>
    <property type="project" value="InterPro"/>
</dbReference>
<dbReference type="PANTHER" id="PTHR10853">
    <property type="entry name" value="PELOTA"/>
    <property type="match status" value="1"/>
</dbReference>
<dbReference type="GO" id="GO:0051321">
    <property type="term" value="P:meiotic cell cycle"/>
    <property type="evidence" value="ECO:0007669"/>
    <property type="project" value="UniProtKB-KW"/>
</dbReference>
<dbReference type="GO" id="GO:1990533">
    <property type="term" value="C:Dom34-Hbs1 complex"/>
    <property type="evidence" value="ECO:0007669"/>
    <property type="project" value="UniProtKB-ARBA"/>
</dbReference>
<dbReference type="SMART" id="SM01194">
    <property type="entry name" value="eRF1_1"/>
    <property type="match status" value="1"/>
</dbReference>
<evidence type="ECO:0000259" key="11">
    <source>
        <dbReference type="SMART" id="SM01194"/>
    </source>
</evidence>
<dbReference type="GO" id="GO:0032790">
    <property type="term" value="P:ribosome disassembly"/>
    <property type="evidence" value="ECO:0007669"/>
    <property type="project" value="TreeGrafter"/>
</dbReference>
<keyword evidence="9" id="KW-0131">Cell cycle</keyword>
<comment type="subcellular location">
    <subcellularLocation>
        <location evidence="2 10">Cytoplasm</location>
    </subcellularLocation>
</comment>
<evidence type="ECO:0000256" key="2">
    <source>
        <dbReference type="ARBA" id="ARBA00004496"/>
    </source>
</evidence>
<dbReference type="SUPFAM" id="SSF159065">
    <property type="entry name" value="Dom34/Pelota N-terminal domain-like"/>
    <property type="match status" value="1"/>
</dbReference>
<gene>
    <name evidence="12" type="ORF">BXYJ_LOCUS5750</name>
</gene>
<dbReference type="InterPro" id="IPR005140">
    <property type="entry name" value="eRF1_Pelota-like_N"/>
</dbReference>
<keyword evidence="8" id="KW-0469">Meiosis</keyword>
<reference evidence="16" key="1">
    <citation type="submission" date="2016-11" db="UniProtKB">
        <authorList>
            <consortium name="WormBaseParasite"/>
        </authorList>
    </citation>
    <scope>IDENTIFICATION</scope>
</reference>
<dbReference type="InterPro" id="IPR005142">
    <property type="entry name" value="eRF1_3"/>
</dbReference>
<dbReference type="InterPro" id="IPR005141">
    <property type="entry name" value="eRF1_2"/>
</dbReference>
<comment type="cofactor">
    <cofactor evidence="1 10">
        <name>a divalent metal cation</name>
        <dbReference type="ChEBI" id="CHEBI:60240"/>
    </cofactor>
</comment>
<evidence type="ECO:0000313" key="12">
    <source>
        <dbReference type="EMBL" id="CAD5219581.1"/>
    </source>
</evidence>
<dbReference type="NCBIfam" id="TIGR00111">
    <property type="entry name" value="pelota"/>
    <property type="match status" value="1"/>
</dbReference>
<dbReference type="EMBL" id="CAJFCV020000003">
    <property type="protein sequence ID" value="CAG9105002.1"/>
    <property type="molecule type" value="Genomic_DNA"/>
</dbReference>
<dbReference type="InterPro" id="IPR038069">
    <property type="entry name" value="Pelota/DOM34_N"/>
</dbReference>
<keyword evidence="5" id="KW-0132">Cell division</keyword>
<evidence type="ECO:0000313" key="13">
    <source>
        <dbReference type="EMBL" id="CAG9105002.1"/>
    </source>
</evidence>
<dbReference type="GO" id="GO:0070481">
    <property type="term" value="P:nuclear-transcribed mRNA catabolic process, non-stop decay"/>
    <property type="evidence" value="ECO:0007669"/>
    <property type="project" value="InterPro"/>
</dbReference>
<dbReference type="SUPFAM" id="SSF55315">
    <property type="entry name" value="L30e-like"/>
    <property type="match status" value="1"/>
</dbReference>
<comment type="similarity">
    <text evidence="3 10">Belongs to the eukaryotic release factor 1 family. Pelota subfamily.</text>
</comment>
<evidence type="ECO:0000256" key="9">
    <source>
        <dbReference type="ARBA" id="ARBA00023306"/>
    </source>
</evidence>
<evidence type="ECO:0000313" key="14">
    <source>
        <dbReference type="Proteomes" id="UP000095284"/>
    </source>
</evidence>
<dbReference type="EMBL" id="CAJFDI010000003">
    <property type="protein sequence ID" value="CAD5219581.1"/>
    <property type="molecule type" value="Genomic_DNA"/>
</dbReference>
<dbReference type="OrthoDB" id="10249111at2759"/>
<dbReference type="GO" id="GO:0051301">
    <property type="term" value="P:cell division"/>
    <property type="evidence" value="ECO:0007669"/>
    <property type="project" value="UniProtKB-KW"/>
</dbReference>
<sequence>MKILRKYVEKNGSGSVTLICEEEEDVWHVYNLIRIGDQVRCSTVRKVTQETQTGSKSSQRMHVTLTVVVESITYDPTVCVLHLKGRNIQENEHVRMGAYHTLDLELQKRFTLAKEEWDSIDLERLELCADISHAADVGAVVMHEGFANICLLTSSMTVVKAKIDMNIAKKRKGFSQHHDKSVEKFFNAVVQAFVRHINMEQLKCVIVASPGFLKEQLVEKVLEYAAENNLKDIILNKSKFLLVHSTSGFKHALKEVLADPNVSSRLADTKAQAEVKALDTFLDLMNNDPDRAFYGYNHVRLALDQLAVDTLMVSDVLFRSRNIEQRKKYVKLVDDARDGGCNVLIFSSMHVTGEQLGQLTGVAAILRFPIEGVDDVFEEDEEVLDLPDEQWADPDNVINTTISPEPTV</sequence>
<evidence type="ECO:0000256" key="1">
    <source>
        <dbReference type="ARBA" id="ARBA00001968"/>
    </source>
</evidence>
<evidence type="ECO:0000313" key="15">
    <source>
        <dbReference type="Proteomes" id="UP000659654"/>
    </source>
</evidence>
<accession>A0A1I7RQR5</accession>
<dbReference type="Proteomes" id="UP000582659">
    <property type="component" value="Unassembled WGS sequence"/>
</dbReference>
<dbReference type="Pfam" id="PF03464">
    <property type="entry name" value="eRF1_2"/>
    <property type="match status" value="1"/>
</dbReference>
<proteinExistence type="inferred from homology"/>
<keyword evidence="7" id="KW-0498">Mitosis</keyword>
<dbReference type="InterPro" id="IPR058547">
    <property type="entry name" value="Pelota_N"/>
</dbReference>
<evidence type="ECO:0000256" key="3">
    <source>
        <dbReference type="ARBA" id="ARBA00009504"/>
    </source>
</evidence>
<dbReference type="Pfam" id="PF03465">
    <property type="entry name" value="eRF1_3"/>
    <property type="match status" value="1"/>
</dbReference>
<organism evidence="14 16">
    <name type="scientific">Bursaphelenchus xylophilus</name>
    <name type="common">Pinewood nematode worm</name>
    <name type="synonym">Aphelenchoides xylophilus</name>
    <dbReference type="NCBI Taxonomy" id="6326"/>
    <lineage>
        <taxon>Eukaryota</taxon>
        <taxon>Metazoa</taxon>
        <taxon>Ecdysozoa</taxon>
        <taxon>Nematoda</taxon>
        <taxon>Chromadorea</taxon>
        <taxon>Rhabditida</taxon>
        <taxon>Tylenchina</taxon>
        <taxon>Tylenchomorpha</taxon>
        <taxon>Aphelenchoidea</taxon>
        <taxon>Aphelenchoididae</taxon>
        <taxon>Bursaphelenchus</taxon>
    </lineage>
</organism>
<dbReference type="FunFam" id="3.30.420.60:FF:000004">
    <property type="entry name" value="Protein DOM34 homolog"/>
    <property type="match status" value="1"/>
</dbReference>
<dbReference type="eggNOG" id="KOG2869">
    <property type="taxonomic scope" value="Eukaryota"/>
</dbReference>
<dbReference type="Proteomes" id="UP000095284">
    <property type="component" value="Unplaced"/>
</dbReference>
<dbReference type="GO" id="GO:0006412">
    <property type="term" value="P:translation"/>
    <property type="evidence" value="ECO:0007669"/>
    <property type="project" value="UniProtKB-ARBA"/>
</dbReference>
<dbReference type="Gene3D" id="3.30.1330.30">
    <property type="match status" value="1"/>
</dbReference>
<dbReference type="GO" id="GO:0070966">
    <property type="term" value="P:nuclear-transcribed mRNA catabolic process, no-go decay"/>
    <property type="evidence" value="ECO:0007669"/>
    <property type="project" value="InterPro"/>
</dbReference>
<reference evidence="13" key="2">
    <citation type="submission" date="2020-08" db="EMBL/GenBank/DDBJ databases">
        <authorList>
            <person name="Kikuchi T."/>
        </authorList>
    </citation>
    <scope>NUCLEOTIDE SEQUENCE</scope>
    <source>
        <strain evidence="12">Ka4C1</strain>
    </source>
</reference>
<keyword evidence="15" id="KW-1185">Reference proteome</keyword>
<dbReference type="AlphaFoldDB" id="A0A1I7RQR5"/>